<dbReference type="AlphaFoldDB" id="A0AAX6H5I3"/>
<sequence length="135" mass="14263">MWPPSRSAPAPACPTVPRSSRVSDELPGGGQTLVLATSLSPSRSSSPPPDKRRCSRPEPFAMPSGALRLDGDPGLESAPHPATSSGERELSPPPSRQRAPDSRLPEDSAYRATSSVRKPSLAPPELRRASPQIPL</sequence>
<dbReference type="EMBL" id="JANAVB010012853">
    <property type="protein sequence ID" value="KAJ6835888.1"/>
    <property type="molecule type" value="Genomic_DNA"/>
</dbReference>
<protein>
    <submittedName>
        <fullName evidence="2">Pollen-specific leucine-rich repeat extensin-like protein 4</fullName>
    </submittedName>
</protein>
<reference evidence="2" key="1">
    <citation type="journal article" date="2023" name="GigaByte">
        <title>Genome assembly of the bearded iris, Iris pallida Lam.</title>
        <authorList>
            <person name="Bruccoleri R.E."/>
            <person name="Oakeley E.J."/>
            <person name="Faust A.M.E."/>
            <person name="Altorfer M."/>
            <person name="Dessus-Babus S."/>
            <person name="Burckhardt D."/>
            <person name="Oertli M."/>
            <person name="Naumann U."/>
            <person name="Petersen F."/>
            <person name="Wong J."/>
        </authorList>
    </citation>
    <scope>NUCLEOTIDE SEQUENCE</scope>
    <source>
        <strain evidence="2">GSM-AAB239-AS_SAM_17_03QT</strain>
    </source>
</reference>
<evidence type="ECO:0000313" key="3">
    <source>
        <dbReference type="EMBL" id="KAJ6842713.1"/>
    </source>
</evidence>
<evidence type="ECO:0000313" key="2">
    <source>
        <dbReference type="EMBL" id="KAJ6835888.1"/>
    </source>
</evidence>
<feature type="region of interest" description="Disordered" evidence="1">
    <location>
        <begin position="1"/>
        <end position="135"/>
    </location>
</feature>
<accession>A0AAX6H5I3</accession>
<feature type="compositionally biased region" description="Basic and acidic residues" evidence="1">
    <location>
        <begin position="98"/>
        <end position="109"/>
    </location>
</feature>
<proteinExistence type="predicted"/>
<dbReference type="Proteomes" id="UP001140949">
    <property type="component" value="Unassembled WGS sequence"/>
</dbReference>
<dbReference type="EMBL" id="JANAVB010007399">
    <property type="protein sequence ID" value="KAJ6842713.1"/>
    <property type="molecule type" value="Genomic_DNA"/>
</dbReference>
<evidence type="ECO:0000313" key="4">
    <source>
        <dbReference type="Proteomes" id="UP001140949"/>
    </source>
</evidence>
<organism evidence="2 4">
    <name type="scientific">Iris pallida</name>
    <name type="common">Sweet iris</name>
    <dbReference type="NCBI Taxonomy" id="29817"/>
    <lineage>
        <taxon>Eukaryota</taxon>
        <taxon>Viridiplantae</taxon>
        <taxon>Streptophyta</taxon>
        <taxon>Embryophyta</taxon>
        <taxon>Tracheophyta</taxon>
        <taxon>Spermatophyta</taxon>
        <taxon>Magnoliopsida</taxon>
        <taxon>Liliopsida</taxon>
        <taxon>Asparagales</taxon>
        <taxon>Iridaceae</taxon>
        <taxon>Iridoideae</taxon>
        <taxon>Irideae</taxon>
        <taxon>Iris</taxon>
    </lineage>
</organism>
<gene>
    <name evidence="3" type="ORF">M6B38_298210</name>
    <name evidence="2" type="ORF">M6B38_330340</name>
</gene>
<feature type="compositionally biased region" description="Low complexity" evidence="1">
    <location>
        <begin position="1"/>
        <end position="10"/>
    </location>
</feature>
<reference evidence="2" key="2">
    <citation type="submission" date="2023-04" db="EMBL/GenBank/DDBJ databases">
        <authorList>
            <person name="Bruccoleri R.E."/>
            <person name="Oakeley E.J."/>
            <person name="Faust A.-M."/>
            <person name="Dessus-Babus S."/>
            <person name="Altorfer M."/>
            <person name="Burckhardt D."/>
            <person name="Oertli M."/>
            <person name="Naumann U."/>
            <person name="Petersen F."/>
            <person name="Wong J."/>
        </authorList>
    </citation>
    <scope>NUCLEOTIDE SEQUENCE</scope>
    <source>
        <strain evidence="2">GSM-AAB239-AS_SAM_17_03QT</strain>
        <tissue evidence="2">Leaf</tissue>
    </source>
</reference>
<keyword evidence="4" id="KW-1185">Reference proteome</keyword>
<evidence type="ECO:0000256" key="1">
    <source>
        <dbReference type="SAM" id="MobiDB-lite"/>
    </source>
</evidence>
<comment type="caution">
    <text evidence="2">The sequence shown here is derived from an EMBL/GenBank/DDBJ whole genome shotgun (WGS) entry which is preliminary data.</text>
</comment>
<name>A0AAX6H5I3_IRIPA</name>